<evidence type="ECO:0000313" key="2">
    <source>
        <dbReference type="Proteomes" id="UP000072421"/>
    </source>
</evidence>
<dbReference type="PATRIC" id="fig|158899.10.peg.4435"/>
<dbReference type="AlphaFoldDB" id="A0A127PH48"/>
<name>A0A127PH48_9BURK</name>
<dbReference type="EMBL" id="CP013232">
    <property type="protein sequence ID" value="AMO97067.1"/>
    <property type="molecule type" value="Genomic_DNA"/>
</dbReference>
<sequence length="59" mass="6526">MSIWRAAIAQILDALQKRELVWHKTERFRVLSATPVQDLMAPLESAQIGGAVGLRGEVP</sequence>
<reference evidence="1 2" key="1">
    <citation type="submission" date="2015-11" db="EMBL/GenBank/DDBJ databases">
        <title>Exploring the genomic traits of fungus-feeding bacterial genus Collimonas.</title>
        <authorList>
            <person name="Song C."/>
            <person name="Schmidt R."/>
            <person name="de Jager V."/>
            <person name="Krzyzanowska D."/>
            <person name="Jongedijk E."/>
            <person name="Cankar K."/>
            <person name="Beekwilder J."/>
            <person name="van Veen A."/>
            <person name="de Boer W."/>
            <person name="van Veen J.A."/>
            <person name="Garbeva P."/>
        </authorList>
    </citation>
    <scope>NUCLEOTIDE SEQUENCE [LARGE SCALE GENOMIC DNA]</scope>
    <source>
        <strain evidence="1 2">Ter6</strain>
    </source>
</reference>
<dbReference type="Proteomes" id="UP000072421">
    <property type="component" value="Chromosome"/>
</dbReference>
<gene>
    <name evidence="1" type="ORF">CFter6_4476</name>
</gene>
<evidence type="ECO:0000313" key="1">
    <source>
        <dbReference type="EMBL" id="AMO97067.1"/>
    </source>
</evidence>
<accession>A0A127PH48</accession>
<protein>
    <submittedName>
        <fullName evidence="1">Uncharacterized protein</fullName>
    </submittedName>
</protein>
<proteinExistence type="predicted"/>
<organism evidence="1">
    <name type="scientific">Collimonas fungivorans</name>
    <dbReference type="NCBI Taxonomy" id="158899"/>
    <lineage>
        <taxon>Bacteria</taxon>
        <taxon>Pseudomonadati</taxon>
        <taxon>Pseudomonadota</taxon>
        <taxon>Betaproteobacteria</taxon>
        <taxon>Burkholderiales</taxon>
        <taxon>Oxalobacteraceae</taxon>
        <taxon>Collimonas</taxon>
    </lineage>
</organism>